<dbReference type="SMART" id="SM00968">
    <property type="entry name" value="SMC_hinge"/>
    <property type="match status" value="1"/>
</dbReference>
<dbReference type="Pfam" id="PF02463">
    <property type="entry name" value="SMC_N"/>
    <property type="match status" value="1"/>
</dbReference>
<dbReference type="SUPFAM" id="SSF52540">
    <property type="entry name" value="P-loop containing nucleoside triphosphate hydrolases"/>
    <property type="match status" value="1"/>
</dbReference>
<keyword evidence="2 6" id="KW-0547">Nucleotide-binding</keyword>
<accession>A0ABT8MCH9</accession>
<dbReference type="Pfam" id="PF06470">
    <property type="entry name" value="SMC_hinge"/>
    <property type="match status" value="1"/>
</dbReference>
<dbReference type="InterPro" id="IPR027417">
    <property type="entry name" value="P-loop_NTPase"/>
</dbReference>
<dbReference type="Proteomes" id="UP001168338">
    <property type="component" value="Unassembled WGS sequence"/>
</dbReference>
<dbReference type="Gene3D" id="3.30.70.1620">
    <property type="match status" value="1"/>
</dbReference>
<reference evidence="8" key="1">
    <citation type="submission" date="2019-05" db="EMBL/GenBank/DDBJ databases">
        <title>Methanoculleus sp. FWC-SCC1, a methanogenic archaeon isolated from deep marine cold seep.</title>
        <authorList>
            <person name="Chen Y.-W."/>
            <person name="Chen S.-C."/>
            <person name="Teng N.-H."/>
            <person name="Lai M.-C."/>
        </authorList>
    </citation>
    <scope>NUCLEOTIDE SEQUENCE</scope>
    <source>
        <strain evidence="8">FWC-SCC1</strain>
    </source>
</reference>
<keyword evidence="1 6" id="KW-0963">Cytoplasm</keyword>
<feature type="coiled-coil region" evidence="6">
    <location>
        <begin position="343"/>
        <end position="377"/>
    </location>
</feature>
<dbReference type="SUPFAM" id="SSF75553">
    <property type="entry name" value="Smc hinge domain"/>
    <property type="match status" value="1"/>
</dbReference>
<comment type="function">
    <text evidence="6">Required for chromosome condensation and partitioning.</text>
</comment>
<dbReference type="InterPro" id="IPR011890">
    <property type="entry name" value="SMC_prok"/>
</dbReference>
<sequence length="1147" mass="129880">MYITQLEIDNFKSFGRKTKIPFFEGFTVVSGPNGSGKSNIIDSVLFVLALSGARGLRAEKLTDLINVNTGKNTAEVTVTFSDGTAIRRRIKRTATGYYSYNYLNNRLCKQGDVIEFLAKFGIKPEGYNVVMQGDITRIMEMSNTERRKIIDEIAGVAEFDHKREQALGELGVVRERIEREEIILHELATRLDALQHEREQALEHQRWQNEIAHLSRCRGAAQVRQKEQEIGALQELMQNQQAEQTRLGAEIAGKNETLAEMRCQLGDLDREINARSGTEFLRIVGQLEEERSGIKVAEKTIERLKREKEENLESVKRVYMDSKRAESRVTETGEQIRTMSIDRANLAMELATAREQMSGVEERIQAESREVEGVKDQLFALMNASEQQKEVRANLLHEQDLIIEKSRMRTSERERLQSRLRQVDEELESKHAQVAEYSASMVDCEEEKRRLERDLAEAEGSLFARRSALDRLKKEIRSHEQDIMRFEAQQQAGGDAAGRAMEQILGMDGVHGTVAQLGRAPPDYATALDVAASGRLRYVIVDSDGVASDAIRFLKENRLGRVTFLPLNKLRPPILSPLDADPGVVGYAVDLLEYDPEFDRAFRVVFGTTVVVDTLERARRMMGRYKMVTLDGEVLEKAGAMTGGSQQKKMKGFGVAVDDEIARLRAALIGLEAEAAEVGAAIQRSSSVSEEMRSRRSALDEQLARYRMLTEEFRKRVDVLEGEKQELASTLAEMEQGAKSGSAELARLESDLAMANAELSRLTGEIDALKAKLDDTGIPALTEEYERYRREVDETEKRLRNKEADIADAKRERQHFVNRLEELGAERERVAGKNRDIDAEITALSGQIEEHCRSIEHLEARQEEFSQELADLRREREESVARIQDVEKRIIELEGAVERTRMQMEALCDRERSQLEELALLREQAGDLQTDLTLAEIDAGIDAAERAVRKIGAVNMLAIEECDRVLQRLEERTEKKDVLSRERTMLLERIEKFEKLKYDAFMTAFSFIDANFREIFARLTDGSGHLILENEDDPFAGGMTFAVQPRDKKVHLLSSLSGGEKSLTTLAFIFSIQKYMPAPFYALDEVDMFLDGNNVERIADMIKELSSRAQSMIVSLRKPMIERADRIIGVTIRPDKSTYVTGVKNNG</sequence>
<evidence type="ECO:0000256" key="5">
    <source>
        <dbReference type="ARBA" id="ARBA00023125"/>
    </source>
</evidence>
<comment type="subcellular location">
    <subcellularLocation>
        <location evidence="6">Cytoplasm</location>
    </subcellularLocation>
</comment>
<comment type="domain">
    <text evidence="6">Contains large globular domains required for ATP hydrolysis at each terminus and a third globular domain forming a flexible hinge near the middle of the molecule. These domains are separated by coiled-coil structures.</text>
</comment>
<dbReference type="Gene3D" id="1.10.287.1490">
    <property type="match status" value="1"/>
</dbReference>
<evidence type="ECO:0000256" key="3">
    <source>
        <dbReference type="ARBA" id="ARBA00022840"/>
    </source>
</evidence>
<dbReference type="InterPro" id="IPR010935">
    <property type="entry name" value="SMC_hinge"/>
</dbReference>
<organism evidence="8 9">
    <name type="scientific">Methanoculleus frigidifontis</name>
    <dbReference type="NCBI Taxonomy" id="2584085"/>
    <lineage>
        <taxon>Archaea</taxon>
        <taxon>Methanobacteriati</taxon>
        <taxon>Methanobacteriota</taxon>
        <taxon>Stenosarchaea group</taxon>
        <taxon>Methanomicrobia</taxon>
        <taxon>Methanomicrobiales</taxon>
        <taxon>Methanomicrobiaceae</taxon>
        <taxon>Methanoculleus</taxon>
    </lineage>
</organism>
<feature type="domain" description="SMC hinge" evidence="7">
    <location>
        <begin position="508"/>
        <end position="622"/>
    </location>
</feature>
<comment type="subunit">
    <text evidence="6">Homodimer.</text>
</comment>
<protein>
    <recommendedName>
        <fullName evidence="6">Chromosome partition protein Smc</fullName>
    </recommendedName>
</protein>
<feature type="coiled-coil region" evidence="6">
    <location>
        <begin position="287"/>
        <end position="314"/>
    </location>
</feature>
<name>A0ABT8MCH9_9EURY</name>
<keyword evidence="5 6" id="KW-0238">DNA-binding</keyword>
<dbReference type="NCBIfam" id="TIGR02169">
    <property type="entry name" value="SMC_prok_A"/>
    <property type="match status" value="1"/>
</dbReference>
<evidence type="ECO:0000256" key="4">
    <source>
        <dbReference type="ARBA" id="ARBA00023054"/>
    </source>
</evidence>
<dbReference type="PIRSF" id="PIRSF005719">
    <property type="entry name" value="SMC"/>
    <property type="match status" value="1"/>
</dbReference>
<feature type="coiled-coil region" evidence="6">
    <location>
        <begin position="177"/>
        <end position="243"/>
    </location>
</feature>
<feature type="coiled-coil region" evidence="6">
    <location>
        <begin position="413"/>
        <end position="489"/>
    </location>
</feature>
<evidence type="ECO:0000259" key="7">
    <source>
        <dbReference type="SMART" id="SM00968"/>
    </source>
</evidence>
<keyword evidence="9" id="KW-1185">Reference proteome</keyword>
<dbReference type="Gene3D" id="3.40.50.300">
    <property type="entry name" value="P-loop containing nucleotide triphosphate hydrolases"/>
    <property type="match status" value="2"/>
</dbReference>
<evidence type="ECO:0000256" key="6">
    <source>
        <dbReference type="HAMAP-Rule" id="MF_01894"/>
    </source>
</evidence>
<dbReference type="InterPro" id="IPR036277">
    <property type="entry name" value="SMC_hinge_sf"/>
</dbReference>
<evidence type="ECO:0000256" key="2">
    <source>
        <dbReference type="ARBA" id="ARBA00022741"/>
    </source>
</evidence>
<evidence type="ECO:0000313" key="8">
    <source>
        <dbReference type="EMBL" id="MDN7025646.1"/>
    </source>
</evidence>
<evidence type="ECO:0000313" key="9">
    <source>
        <dbReference type="Proteomes" id="UP001168338"/>
    </source>
</evidence>
<gene>
    <name evidence="6 8" type="primary">smc</name>
    <name evidence="8" type="ORF">FGU65_12215</name>
</gene>
<dbReference type="InterPro" id="IPR024704">
    <property type="entry name" value="SMC"/>
</dbReference>
<comment type="similarity">
    <text evidence="6">Belongs to the SMC family.</text>
</comment>
<feature type="coiled-coil region" evidence="6">
    <location>
        <begin position="717"/>
        <end position="903"/>
    </location>
</feature>
<dbReference type="PANTHER" id="PTHR43977">
    <property type="entry name" value="STRUCTURAL MAINTENANCE OF CHROMOSOMES PROTEIN 3"/>
    <property type="match status" value="1"/>
</dbReference>
<dbReference type="InterPro" id="IPR003395">
    <property type="entry name" value="RecF/RecN/SMC_N"/>
</dbReference>
<feature type="binding site" evidence="6">
    <location>
        <begin position="32"/>
        <end position="39"/>
    </location>
    <ligand>
        <name>ATP</name>
        <dbReference type="ChEBI" id="CHEBI:30616"/>
    </ligand>
</feature>
<keyword evidence="4 6" id="KW-0175">Coiled coil</keyword>
<comment type="caution">
    <text evidence="8">The sequence shown here is derived from an EMBL/GenBank/DDBJ whole genome shotgun (WGS) entry which is preliminary data.</text>
</comment>
<dbReference type="EMBL" id="VCYH01000008">
    <property type="protein sequence ID" value="MDN7025646.1"/>
    <property type="molecule type" value="Genomic_DNA"/>
</dbReference>
<dbReference type="HAMAP" id="MF_01894">
    <property type="entry name" value="Smc_prok"/>
    <property type="match status" value="1"/>
</dbReference>
<dbReference type="Gene3D" id="1.20.1060.20">
    <property type="match status" value="1"/>
</dbReference>
<evidence type="ECO:0000256" key="1">
    <source>
        <dbReference type="ARBA" id="ARBA00022490"/>
    </source>
</evidence>
<keyword evidence="3 6" id="KW-0067">ATP-binding</keyword>
<dbReference type="RefSeq" id="WP_301664821.1">
    <property type="nucleotide sequence ID" value="NZ_VCYH01000008.1"/>
</dbReference>
<proteinExistence type="inferred from homology"/>